<reference evidence="4 7" key="2">
    <citation type="submission" date="2018-07" db="EMBL/GenBank/DDBJ databases">
        <title>Genomic Encyclopedia of Archaeal and Bacterial Type Strains, Phase II (KMG-II): from individual species to whole genera.</title>
        <authorList>
            <person name="Goeker M."/>
        </authorList>
    </citation>
    <scope>NUCLEOTIDE SEQUENCE [LARGE SCALE GENOMIC DNA]</scope>
    <source>
        <strain evidence="4 7">JA575</strain>
    </source>
</reference>
<dbReference type="InterPro" id="IPR036249">
    <property type="entry name" value="Thioredoxin-like_sf"/>
</dbReference>
<organism evidence="5 6">
    <name type="scientific">Rhodopseudomonas pentothenatexigens</name>
    <dbReference type="NCBI Taxonomy" id="999699"/>
    <lineage>
        <taxon>Bacteria</taxon>
        <taxon>Pseudomonadati</taxon>
        <taxon>Pseudomonadota</taxon>
        <taxon>Alphaproteobacteria</taxon>
        <taxon>Hyphomicrobiales</taxon>
        <taxon>Nitrobacteraceae</taxon>
        <taxon>Rhodopseudomonas</taxon>
    </lineage>
</organism>
<dbReference type="Pfam" id="PF01323">
    <property type="entry name" value="DSBA"/>
    <property type="match status" value="1"/>
</dbReference>
<dbReference type="EMBL" id="QRDT01000013">
    <property type="protein sequence ID" value="RED32028.1"/>
    <property type="molecule type" value="Genomic_DNA"/>
</dbReference>
<dbReference type="PIRSF" id="PIRSF006386">
    <property type="entry name" value="HCCAis_GSTk"/>
    <property type="match status" value="1"/>
</dbReference>
<feature type="active site" description="Nucleophile" evidence="2">
    <location>
        <position position="27"/>
    </location>
</feature>
<evidence type="ECO:0000313" key="7">
    <source>
        <dbReference type="Proteomes" id="UP000256343"/>
    </source>
</evidence>
<sequence>MRQVGCRIGVGDRPMSLSVDLFWSFRSPYSYLSLPKAVKLVEQYDFAINARPVYPLAVRDPTFFKRTDPRFARYVVLDSFRVAQKEGIPFRFPRPDPIVQNMQTLEVAAEQPYIRRLTRLGAAAQLAGRGLPFIREVSSVLYGGAVDNWHEGDHLAQAAQRAGLDLAQLEAEIAADPDKYDETIRSNERDHAASGHWGVPTFVFNGEPFFGQDRLDLLLWRLQQHGLKERG</sequence>
<accession>A0A336JQ14</accession>
<evidence type="ECO:0000259" key="3">
    <source>
        <dbReference type="Pfam" id="PF01323"/>
    </source>
</evidence>
<reference evidence="5 6" key="1">
    <citation type="submission" date="2017-08" db="EMBL/GenBank/DDBJ databases">
        <authorList>
            <person name="de Groot N.N."/>
        </authorList>
    </citation>
    <scope>NUCLEOTIDE SEQUENCE [LARGE SCALE GENOMIC DNA]</scope>
    <source>
        <strain evidence="5 6">JA575</strain>
    </source>
</reference>
<comment type="similarity">
    <text evidence="1">Belongs to the GST superfamily. NadH family.</text>
</comment>
<dbReference type="SUPFAM" id="SSF52833">
    <property type="entry name" value="Thioredoxin-like"/>
    <property type="match status" value="1"/>
</dbReference>
<dbReference type="InterPro" id="IPR051924">
    <property type="entry name" value="GST_Kappa/NadH"/>
</dbReference>
<dbReference type="GO" id="GO:0016491">
    <property type="term" value="F:oxidoreductase activity"/>
    <property type="evidence" value="ECO:0007669"/>
    <property type="project" value="InterPro"/>
</dbReference>
<keyword evidence="1 5" id="KW-0413">Isomerase</keyword>
<proteinExistence type="inferred from homology"/>
<dbReference type="CDD" id="cd03022">
    <property type="entry name" value="DsbA_HCCA_Iso"/>
    <property type="match status" value="1"/>
</dbReference>
<feature type="domain" description="DSBA-like thioredoxin" evidence="3">
    <location>
        <begin position="19"/>
        <end position="222"/>
    </location>
</feature>
<evidence type="ECO:0000256" key="1">
    <source>
        <dbReference type="PIRNR" id="PIRNR006386"/>
    </source>
</evidence>
<dbReference type="InterPro" id="IPR014440">
    <property type="entry name" value="HCCAis_GSTk"/>
</dbReference>
<protein>
    <recommendedName>
        <fullName evidence="1">2-hydroxychromene-2-carboxylate isomerase</fullName>
        <ecNumber evidence="1">5.99.1.4</ecNumber>
    </recommendedName>
</protein>
<evidence type="ECO:0000313" key="5">
    <source>
        <dbReference type="EMBL" id="SSW91700.1"/>
    </source>
</evidence>
<dbReference type="Proteomes" id="UP000252631">
    <property type="component" value="Unassembled WGS sequence"/>
</dbReference>
<evidence type="ECO:0000313" key="4">
    <source>
        <dbReference type="EMBL" id="RED32028.1"/>
    </source>
</evidence>
<dbReference type="PANTHER" id="PTHR42943">
    <property type="entry name" value="GLUTATHIONE S-TRANSFERASE KAPPA"/>
    <property type="match status" value="1"/>
</dbReference>
<comment type="catalytic activity">
    <reaction evidence="1">
        <text>2-hydroxychromene-2-carboxylate = (3E)-4-(2-hydroxyphenyl)-2-oxobut-3-enoate</text>
        <dbReference type="Rhea" id="RHEA:27401"/>
        <dbReference type="ChEBI" id="CHEBI:59350"/>
        <dbReference type="ChEBI" id="CHEBI:59353"/>
        <dbReference type="EC" id="5.99.1.4"/>
    </reaction>
</comment>
<dbReference type="GO" id="GO:1901170">
    <property type="term" value="P:naphthalene catabolic process"/>
    <property type="evidence" value="ECO:0007669"/>
    <property type="project" value="InterPro"/>
</dbReference>
<keyword evidence="7" id="KW-1185">Reference proteome</keyword>
<dbReference type="InterPro" id="IPR044087">
    <property type="entry name" value="NahD-like"/>
</dbReference>
<dbReference type="EC" id="5.99.1.4" evidence="1"/>
<evidence type="ECO:0000313" key="6">
    <source>
        <dbReference type="Proteomes" id="UP000252631"/>
    </source>
</evidence>
<dbReference type="Proteomes" id="UP000256343">
    <property type="component" value="Unassembled WGS sequence"/>
</dbReference>
<dbReference type="AlphaFoldDB" id="A0A336JQ14"/>
<dbReference type="Gene3D" id="3.40.30.10">
    <property type="entry name" value="Glutaredoxin"/>
    <property type="match status" value="1"/>
</dbReference>
<dbReference type="EMBL" id="UFQQ01000013">
    <property type="protein sequence ID" value="SSW91700.1"/>
    <property type="molecule type" value="Genomic_DNA"/>
</dbReference>
<dbReference type="PANTHER" id="PTHR42943:SF2">
    <property type="entry name" value="GLUTATHIONE S-TRANSFERASE KAPPA 1"/>
    <property type="match status" value="1"/>
</dbReference>
<evidence type="ECO:0000256" key="2">
    <source>
        <dbReference type="PIRSR" id="PIRSR006386-1"/>
    </source>
</evidence>
<dbReference type="InterPro" id="IPR001853">
    <property type="entry name" value="DSBA-like_thioredoxin_dom"/>
</dbReference>
<gene>
    <name evidence="4" type="ORF">BJ125_113122</name>
    <name evidence="5" type="ORF">SAMN05892882_113122</name>
</gene>
<name>A0A336JQ14_9BRAD</name>
<dbReference type="GO" id="GO:0018845">
    <property type="term" value="F:2-hydroxychromene-2-carboxylate isomerase activity"/>
    <property type="evidence" value="ECO:0007669"/>
    <property type="project" value="UniProtKB-UniRule"/>
</dbReference>